<name>A0A8J6B6V8_9EUKA</name>
<organism evidence="2 3">
    <name type="scientific">Carpediemonas membranifera</name>
    <dbReference type="NCBI Taxonomy" id="201153"/>
    <lineage>
        <taxon>Eukaryota</taxon>
        <taxon>Metamonada</taxon>
        <taxon>Carpediemonas-like organisms</taxon>
        <taxon>Carpediemonas</taxon>
    </lineage>
</organism>
<dbReference type="EMBL" id="JAHDYR010000005">
    <property type="protein sequence ID" value="KAG9396903.1"/>
    <property type="molecule type" value="Genomic_DNA"/>
</dbReference>
<evidence type="ECO:0000313" key="3">
    <source>
        <dbReference type="Proteomes" id="UP000717585"/>
    </source>
</evidence>
<gene>
    <name evidence="2" type="ORF">J8273_1950</name>
</gene>
<evidence type="ECO:0000259" key="1">
    <source>
        <dbReference type="PROSITE" id="PS51757"/>
    </source>
</evidence>
<dbReference type="AlphaFoldDB" id="A0A8J6B6V8"/>
<reference evidence="2" key="1">
    <citation type="submission" date="2021-05" db="EMBL/GenBank/DDBJ databases">
        <title>A free-living protist that lacks canonical eukaryotic 1 DNA replication and segregation systems.</title>
        <authorList>
            <person name="Salas-Leiva D.E."/>
            <person name="Tromer E.C."/>
            <person name="Curtis B.A."/>
            <person name="Jerlstrom-Hultqvist J."/>
            <person name="Kolisko M."/>
            <person name="Yi Z."/>
            <person name="Salas-Leiva J.S."/>
            <person name="Gallot-Lavallee L."/>
            <person name="Kops G.J.P.L."/>
            <person name="Archibald J.M."/>
            <person name="Simpson A.G.B."/>
            <person name="Roger A.J."/>
        </authorList>
    </citation>
    <scope>NUCLEOTIDE SEQUENCE</scope>
    <source>
        <strain evidence="2">BICM</strain>
    </source>
</reference>
<dbReference type="PANTHER" id="PTHR34969:SF1">
    <property type="entry name" value="TH1 DOMAIN-CONTAINING PROTEIN"/>
    <property type="match status" value="1"/>
</dbReference>
<protein>
    <submittedName>
        <fullName evidence="2">Myosin tail</fullName>
    </submittedName>
</protein>
<sequence length="202" mass="23277">MDPEDVPEFMSDNMAASPEINNGQDAIERFEGKKARRKSSALKIFLGDYLGMSTNPQILRLITKHGDSQILFADHVIKVNRRHKMQKRVLLITDQAMYNLDPHLKCKRRIPLQIIGRISLSTMTDNFFAINIPTEYDYLMISSKKVEIVTHLKNAYKENQNVELEVMFSDAFTYRIDASTTREIRFSRVKGGVTTQVFTQKS</sequence>
<dbReference type="PANTHER" id="PTHR34969">
    <property type="entry name" value="OS01G0621700 PROTEIN"/>
    <property type="match status" value="1"/>
</dbReference>
<dbReference type="GO" id="GO:0003774">
    <property type="term" value="F:cytoskeletal motor activity"/>
    <property type="evidence" value="ECO:0007669"/>
    <property type="project" value="InterPro"/>
</dbReference>
<dbReference type="GO" id="GO:0016459">
    <property type="term" value="C:myosin complex"/>
    <property type="evidence" value="ECO:0007669"/>
    <property type="project" value="InterPro"/>
</dbReference>
<dbReference type="PROSITE" id="PS51757">
    <property type="entry name" value="TH1"/>
    <property type="match status" value="1"/>
</dbReference>
<feature type="domain" description="TH1" evidence="1">
    <location>
        <begin position="34"/>
        <end position="202"/>
    </location>
</feature>
<dbReference type="Proteomes" id="UP000717585">
    <property type="component" value="Unassembled WGS sequence"/>
</dbReference>
<comment type="caution">
    <text evidence="2">The sequence shown here is derived from an EMBL/GenBank/DDBJ whole genome shotgun (WGS) entry which is preliminary data.</text>
</comment>
<dbReference type="Pfam" id="PF06017">
    <property type="entry name" value="Myosin_TH1"/>
    <property type="match status" value="1"/>
</dbReference>
<accession>A0A8J6B6V8</accession>
<dbReference type="InterPro" id="IPR010926">
    <property type="entry name" value="Myosin_TH1"/>
</dbReference>
<keyword evidence="3" id="KW-1185">Reference proteome</keyword>
<evidence type="ECO:0000313" key="2">
    <source>
        <dbReference type="EMBL" id="KAG9396903.1"/>
    </source>
</evidence>
<dbReference type="OrthoDB" id="6108017at2759"/>
<proteinExistence type="predicted"/>